<reference evidence="1" key="1">
    <citation type="submission" date="2020-11" db="EMBL/GenBank/DDBJ databases">
        <authorList>
            <consortium name="DOE Joint Genome Institute"/>
            <person name="Ahrendt S."/>
            <person name="Riley R."/>
            <person name="Andreopoulos W."/>
            <person name="Labutti K."/>
            <person name="Pangilinan J."/>
            <person name="Ruiz-Duenas F.J."/>
            <person name="Barrasa J.M."/>
            <person name="Sanchez-Garcia M."/>
            <person name="Camarero S."/>
            <person name="Miyauchi S."/>
            <person name="Serrano A."/>
            <person name="Linde D."/>
            <person name="Babiker R."/>
            <person name="Drula E."/>
            <person name="Ayuso-Fernandez I."/>
            <person name="Pacheco R."/>
            <person name="Padilla G."/>
            <person name="Ferreira P."/>
            <person name="Barriuso J."/>
            <person name="Kellner H."/>
            <person name="Castanera R."/>
            <person name="Alfaro M."/>
            <person name="Ramirez L."/>
            <person name="Pisabarro A.G."/>
            <person name="Kuo A."/>
            <person name="Tritt A."/>
            <person name="Lipzen A."/>
            <person name="He G."/>
            <person name="Yan M."/>
            <person name="Ng V."/>
            <person name="Cullen D."/>
            <person name="Martin F."/>
            <person name="Rosso M.-N."/>
            <person name="Henrissat B."/>
            <person name="Hibbett D."/>
            <person name="Martinez A.T."/>
            <person name="Grigoriev I.V."/>
        </authorList>
    </citation>
    <scope>NUCLEOTIDE SEQUENCE</scope>
    <source>
        <strain evidence="1">MF-IS2</strain>
    </source>
</reference>
<sequence length="573" mass="65556">MPPNTQAKSGPKTQYQHYIPRFILRKFLEEQGPARTSKQRSKDNWKAKKIGVETELINVYDLPTKSFQSVSISKSFGGVNIYTDIGNGINSQHVEGKLSRLENEAAQVITAIQDARGQGTFVLTRHSLEILRKFVYIMHFRKPIIQDMYFNTGPEDPLRDWIQRYKQIHNLQTPEDMWLHSLAYILETPHPMLVAKGEEIRSRYGEQKFWEMLQTKVDPELDNWFAQDYSSLANAYYFGVWEAASGCEFITGNNSFGLWEGIQKIGADIHRLHVISPRLILVLRSITFRMFEDEASKFVHKSALAEIPLPGAETKYHGHPGGFTSEKALSHYRSTPAAQKDIFTYKITKLTAAQTREVNEVILVNVRDEDGSIVFLSKEYMLGAVHNHIASPEIPIQHTDPHGRYSPLYHALLRSLTTNSTSASDADYRLRVVREVLRRRMVQFRSDWDEAYLCYRIATADANQLHPLAVDVRLRLAQMIIVTQANLKIQNPRRNPSARIVDSMSQEDSTHIMGLASRTIRILTGLGPTKKRTDEAFVKGTALVGYIEWLAKERMDFFKEMIGPAAYQRLTLI</sequence>
<evidence type="ECO:0008006" key="3">
    <source>
        <dbReference type="Google" id="ProtNLM"/>
    </source>
</evidence>
<keyword evidence="2" id="KW-1185">Reference proteome</keyword>
<name>A0A9P6C682_9AGAR</name>
<dbReference type="Pfam" id="PF14022">
    <property type="entry name" value="DUF4238"/>
    <property type="match status" value="1"/>
</dbReference>
<protein>
    <recommendedName>
        <fullName evidence="3">DUF4238 domain-containing protein</fullName>
    </recommendedName>
</protein>
<dbReference type="AlphaFoldDB" id="A0A9P6C682"/>
<dbReference type="OrthoDB" id="5340163at2759"/>
<organism evidence="1 2">
    <name type="scientific">Macrolepiota fuliginosa MF-IS2</name>
    <dbReference type="NCBI Taxonomy" id="1400762"/>
    <lineage>
        <taxon>Eukaryota</taxon>
        <taxon>Fungi</taxon>
        <taxon>Dikarya</taxon>
        <taxon>Basidiomycota</taxon>
        <taxon>Agaricomycotina</taxon>
        <taxon>Agaricomycetes</taxon>
        <taxon>Agaricomycetidae</taxon>
        <taxon>Agaricales</taxon>
        <taxon>Agaricineae</taxon>
        <taxon>Agaricaceae</taxon>
        <taxon>Macrolepiota</taxon>
    </lineage>
</organism>
<comment type="caution">
    <text evidence="1">The sequence shown here is derived from an EMBL/GenBank/DDBJ whole genome shotgun (WGS) entry which is preliminary data.</text>
</comment>
<evidence type="ECO:0000313" key="1">
    <source>
        <dbReference type="EMBL" id="KAF9450069.1"/>
    </source>
</evidence>
<proteinExistence type="predicted"/>
<dbReference type="Proteomes" id="UP000807342">
    <property type="component" value="Unassembled WGS sequence"/>
</dbReference>
<dbReference type="InterPro" id="IPR025332">
    <property type="entry name" value="DUF4238"/>
</dbReference>
<dbReference type="EMBL" id="MU151113">
    <property type="protein sequence ID" value="KAF9450069.1"/>
    <property type="molecule type" value="Genomic_DNA"/>
</dbReference>
<gene>
    <name evidence="1" type="ORF">P691DRAFT_702021</name>
</gene>
<evidence type="ECO:0000313" key="2">
    <source>
        <dbReference type="Proteomes" id="UP000807342"/>
    </source>
</evidence>
<accession>A0A9P6C682</accession>